<name>A0AAU8H4G8_9BACT</name>
<dbReference type="KEGG" id="tob:V4D31_00580"/>
<dbReference type="Pfam" id="PF01569">
    <property type="entry name" value="PAP2"/>
    <property type="match status" value="1"/>
</dbReference>
<evidence type="ECO:0000256" key="5">
    <source>
        <dbReference type="ARBA" id="ARBA00022989"/>
    </source>
</evidence>
<evidence type="ECO:0000256" key="4">
    <source>
        <dbReference type="ARBA" id="ARBA00022801"/>
    </source>
</evidence>
<keyword evidence="4" id="KW-0378">Hydrolase</keyword>
<evidence type="ECO:0000256" key="1">
    <source>
        <dbReference type="ARBA" id="ARBA00004651"/>
    </source>
</evidence>
<keyword evidence="5 7" id="KW-1133">Transmembrane helix</keyword>
<evidence type="ECO:0000256" key="7">
    <source>
        <dbReference type="SAM" id="Phobius"/>
    </source>
</evidence>
<dbReference type="AlphaFoldDB" id="A0AAU8H4G8"/>
<dbReference type="PANTHER" id="PTHR14969">
    <property type="entry name" value="SPHINGOSINE-1-PHOSPHATE PHOSPHOHYDROLASE"/>
    <property type="match status" value="1"/>
</dbReference>
<dbReference type="PANTHER" id="PTHR14969:SF62">
    <property type="entry name" value="DECAPRENYLPHOSPHORYL-5-PHOSPHORIBOSE PHOSPHATASE RV3807C-RELATED"/>
    <property type="match status" value="1"/>
</dbReference>
<evidence type="ECO:0000313" key="9">
    <source>
        <dbReference type="EMBL" id="XCH48664.1"/>
    </source>
</evidence>
<dbReference type="InterPro" id="IPR036938">
    <property type="entry name" value="PAP2/HPO_sf"/>
</dbReference>
<reference evidence="9" key="1">
    <citation type="submission" date="2024-01" db="EMBL/GenBank/DDBJ databases">
        <title>The first autotrophic representatives of the genus Thermodesulfovibrio.</title>
        <authorList>
            <person name="Maltseva A.I."/>
            <person name="Elcheninov A.G."/>
            <person name="Kublanov I.V."/>
            <person name="Lebedinsky A.V."/>
            <person name="Frolov E.N."/>
        </authorList>
    </citation>
    <scope>NUCLEOTIDE SEQUENCE</scope>
    <source>
        <strain evidence="9">3462-1</strain>
    </source>
</reference>
<dbReference type="InterPro" id="IPR000326">
    <property type="entry name" value="PAP2/HPO"/>
</dbReference>
<accession>A0AAU8H4G8</accession>
<keyword evidence="2" id="KW-1003">Cell membrane</keyword>
<evidence type="ECO:0000256" key="2">
    <source>
        <dbReference type="ARBA" id="ARBA00022475"/>
    </source>
</evidence>
<comment type="subcellular location">
    <subcellularLocation>
        <location evidence="1">Cell membrane</location>
        <topology evidence="1">Multi-pass membrane protein</topology>
    </subcellularLocation>
</comment>
<proteinExistence type="predicted"/>
<dbReference type="SUPFAM" id="SSF48317">
    <property type="entry name" value="Acid phosphatase/Vanadium-dependent haloperoxidase"/>
    <property type="match status" value="1"/>
</dbReference>
<organism evidence="9">
    <name type="scientific">Thermodesulfovibrio obliviosus</name>
    <dbReference type="NCBI Taxonomy" id="3118332"/>
    <lineage>
        <taxon>Bacteria</taxon>
        <taxon>Pseudomonadati</taxon>
        <taxon>Nitrospirota</taxon>
        <taxon>Thermodesulfovibrionia</taxon>
        <taxon>Thermodesulfovibrionales</taxon>
        <taxon>Thermodesulfovibrionaceae</taxon>
        <taxon>Thermodesulfovibrio</taxon>
    </lineage>
</organism>
<dbReference type="EMBL" id="CP144374">
    <property type="protein sequence ID" value="XCH48664.1"/>
    <property type="molecule type" value="Genomic_DNA"/>
</dbReference>
<keyword evidence="6 7" id="KW-0472">Membrane</keyword>
<protein>
    <submittedName>
        <fullName evidence="9">Phosphatase PAP2 family protein</fullName>
    </submittedName>
</protein>
<evidence type="ECO:0000256" key="6">
    <source>
        <dbReference type="ARBA" id="ARBA00023136"/>
    </source>
</evidence>
<dbReference type="Gene3D" id="1.20.144.10">
    <property type="entry name" value="Phosphatidic acid phosphatase type 2/haloperoxidase"/>
    <property type="match status" value="1"/>
</dbReference>
<feature type="transmembrane region" description="Helical" evidence="7">
    <location>
        <begin position="91"/>
        <end position="111"/>
    </location>
</feature>
<feature type="transmembrane region" description="Helical" evidence="7">
    <location>
        <begin position="27"/>
        <end position="46"/>
    </location>
</feature>
<feature type="domain" description="Phosphatidic acid phosphatase type 2/haloperoxidase" evidence="8">
    <location>
        <begin position="50"/>
        <end position="159"/>
    </location>
</feature>
<feature type="transmembrane region" description="Helical" evidence="7">
    <location>
        <begin position="53"/>
        <end position="71"/>
    </location>
</feature>
<dbReference type="RefSeq" id="WP_353686306.1">
    <property type="nucleotide sequence ID" value="NZ_CP144374.1"/>
</dbReference>
<evidence type="ECO:0000256" key="3">
    <source>
        <dbReference type="ARBA" id="ARBA00022692"/>
    </source>
</evidence>
<keyword evidence="3 7" id="KW-0812">Transmembrane</keyword>
<gene>
    <name evidence="9" type="ORF">V4D31_00580</name>
</gene>
<dbReference type="GO" id="GO:0005886">
    <property type="term" value="C:plasma membrane"/>
    <property type="evidence" value="ECO:0007669"/>
    <property type="project" value="UniProtKB-SubCell"/>
</dbReference>
<sequence>MLFIKNFQQSYFNFYQFLEELDAVMDFVYKGAFLVVSIFTIYSLLAKKEIGRSLAYGIAGVLIVIQIKHLIGRARPKLGFDPFFAGPSLNYLYSSFPSGHTTFAFMLASVFSHYYPKVRYLFYIFATWVGFERVEDFAHFPSDVLAGALLGIFVGKFVLFKLSPKTRQNSLT</sequence>
<dbReference type="GO" id="GO:0016787">
    <property type="term" value="F:hydrolase activity"/>
    <property type="evidence" value="ECO:0007669"/>
    <property type="project" value="UniProtKB-KW"/>
</dbReference>
<evidence type="ECO:0000259" key="8">
    <source>
        <dbReference type="SMART" id="SM00014"/>
    </source>
</evidence>
<dbReference type="SMART" id="SM00014">
    <property type="entry name" value="acidPPc"/>
    <property type="match status" value="1"/>
</dbReference>